<dbReference type="InterPro" id="IPR000326">
    <property type="entry name" value="PAP2/HPO"/>
</dbReference>
<dbReference type="InterPro" id="IPR036938">
    <property type="entry name" value="PAP2/HPO_sf"/>
</dbReference>
<dbReference type="EMBL" id="LAZR01001425">
    <property type="protein sequence ID" value="KKN44849.1"/>
    <property type="molecule type" value="Genomic_DNA"/>
</dbReference>
<accession>A0A0F9QQV9</accession>
<organism evidence="2">
    <name type="scientific">marine sediment metagenome</name>
    <dbReference type="NCBI Taxonomy" id="412755"/>
    <lineage>
        <taxon>unclassified sequences</taxon>
        <taxon>metagenomes</taxon>
        <taxon>ecological metagenomes</taxon>
    </lineage>
</organism>
<dbReference type="Gene3D" id="1.20.144.10">
    <property type="entry name" value="Phosphatidic acid phosphatase type 2/haloperoxidase"/>
    <property type="match status" value="1"/>
</dbReference>
<sequence>MLHFNFKISLDSIINFAKDFKNSIALNSPKTIKFIGVATLVLVSFLYSQPLTAQNKAIETTGDIILFALPATAFSSSLIIGDSKGTFQFSKGFVLNQALTIGIKYATNKKRPYNNGDRAFPSGHTSTTFQSAAFIQRRYGWKYGIPAYALAGFTGYSRIEAQRHDGWDILAGAAIGIGSAYLFTTPYQKEHMKLTFTSWDYNYALGFIYNF</sequence>
<dbReference type="Pfam" id="PF01569">
    <property type="entry name" value="PAP2"/>
    <property type="match status" value="1"/>
</dbReference>
<proteinExistence type="predicted"/>
<evidence type="ECO:0000259" key="1">
    <source>
        <dbReference type="SMART" id="SM00014"/>
    </source>
</evidence>
<dbReference type="CDD" id="cd03394">
    <property type="entry name" value="PAP2_like_5"/>
    <property type="match status" value="1"/>
</dbReference>
<dbReference type="SUPFAM" id="SSF48317">
    <property type="entry name" value="Acid phosphatase/Vanadium-dependent haloperoxidase"/>
    <property type="match status" value="1"/>
</dbReference>
<dbReference type="AlphaFoldDB" id="A0A0F9QQV9"/>
<evidence type="ECO:0000313" key="2">
    <source>
        <dbReference type="EMBL" id="KKN44849.1"/>
    </source>
</evidence>
<gene>
    <name evidence="2" type="ORF">LCGC14_0689050</name>
</gene>
<comment type="caution">
    <text evidence="2">The sequence shown here is derived from an EMBL/GenBank/DDBJ whole genome shotgun (WGS) entry which is preliminary data.</text>
</comment>
<feature type="domain" description="Phosphatidic acid phosphatase type 2/haloperoxidase" evidence="1">
    <location>
        <begin position="84"/>
        <end position="184"/>
    </location>
</feature>
<reference evidence="2" key="1">
    <citation type="journal article" date="2015" name="Nature">
        <title>Complex archaea that bridge the gap between prokaryotes and eukaryotes.</title>
        <authorList>
            <person name="Spang A."/>
            <person name="Saw J.H."/>
            <person name="Jorgensen S.L."/>
            <person name="Zaremba-Niedzwiedzka K."/>
            <person name="Martijn J."/>
            <person name="Lind A.E."/>
            <person name="van Eijk R."/>
            <person name="Schleper C."/>
            <person name="Guy L."/>
            <person name="Ettema T.J."/>
        </authorList>
    </citation>
    <scope>NUCLEOTIDE SEQUENCE</scope>
</reference>
<protein>
    <recommendedName>
        <fullName evidence="1">Phosphatidic acid phosphatase type 2/haloperoxidase domain-containing protein</fullName>
    </recommendedName>
</protein>
<dbReference type="SMART" id="SM00014">
    <property type="entry name" value="acidPPc"/>
    <property type="match status" value="1"/>
</dbReference>
<name>A0A0F9QQV9_9ZZZZ</name>